<evidence type="ECO:0000313" key="2">
    <source>
        <dbReference type="EMBL" id="KIK12889.1"/>
    </source>
</evidence>
<dbReference type="HOGENOM" id="CLU_075126_0_0_1"/>
<feature type="compositionally biased region" description="Acidic residues" evidence="1">
    <location>
        <begin position="304"/>
        <end position="316"/>
    </location>
</feature>
<name>A0A0C9YG16_9AGAM</name>
<feature type="region of interest" description="Disordered" evidence="1">
    <location>
        <begin position="298"/>
        <end position="324"/>
    </location>
</feature>
<dbReference type="STRING" id="765257.A0A0C9YG16"/>
<proteinExistence type="predicted"/>
<dbReference type="AlphaFoldDB" id="A0A0C9YG16"/>
<evidence type="ECO:0000313" key="3">
    <source>
        <dbReference type="Proteomes" id="UP000054018"/>
    </source>
</evidence>
<organism evidence="2 3">
    <name type="scientific">Pisolithus microcarpus 441</name>
    <dbReference type="NCBI Taxonomy" id="765257"/>
    <lineage>
        <taxon>Eukaryota</taxon>
        <taxon>Fungi</taxon>
        <taxon>Dikarya</taxon>
        <taxon>Basidiomycota</taxon>
        <taxon>Agaricomycotina</taxon>
        <taxon>Agaricomycetes</taxon>
        <taxon>Agaricomycetidae</taxon>
        <taxon>Boletales</taxon>
        <taxon>Sclerodermatineae</taxon>
        <taxon>Pisolithaceae</taxon>
        <taxon>Pisolithus</taxon>
    </lineage>
</organism>
<protein>
    <submittedName>
        <fullName evidence="2">Uncharacterized protein</fullName>
    </submittedName>
</protein>
<dbReference type="OrthoDB" id="10395337at2759"/>
<feature type="region of interest" description="Disordered" evidence="1">
    <location>
        <begin position="41"/>
        <end position="104"/>
    </location>
</feature>
<evidence type="ECO:0000256" key="1">
    <source>
        <dbReference type="SAM" id="MobiDB-lite"/>
    </source>
</evidence>
<gene>
    <name evidence="2" type="ORF">PISMIDRAFT_18403</name>
</gene>
<reference evidence="3" key="2">
    <citation type="submission" date="2015-01" db="EMBL/GenBank/DDBJ databases">
        <title>Evolutionary Origins and Diversification of the Mycorrhizal Mutualists.</title>
        <authorList>
            <consortium name="DOE Joint Genome Institute"/>
            <consortium name="Mycorrhizal Genomics Consortium"/>
            <person name="Kohler A."/>
            <person name="Kuo A."/>
            <person name="Nagy L.G."/>
            <person name="Floudas D."/>
            <person name="Copeland A."/>
            <person name="Barry K.W."/>
            <person name="Cichocki N."/>
            <person name="Veneault-Fourrey C."/>
            <person name="LaButti K."/>
            <person name="Lindquist E.A."/>
            <person name="Lipzen A."/>
            <person name="Lundell T."/>
            <person name="Morin E."/>
            <person name="Murat C."/>
            <person name="Riley R."/>
            <person name="Ohm R."/>
            <person name="Sun H."/>
            <person name="Tunlid A."/>
            <person name="Henrissat B."/>
            <person name="Grigoriev I.V."/>
            <person name="Hibbett D.S."/>
            <person name="Martin F."/>
        </authorList>
    </citation>
    <scope>NUCLEOTIDE SEQUENCE [LARGE SCALE GENOMIC DNA]</scope>
    <source>
        <strain evidence="3">441</strain>
    </source>
</reference>
<dbReference type="EMBL" id="KN834039">
    <property type="protein sequence ID" value="KIK12889.1"/>
    <property type="molecule type" value="Genomic_DNA"/>
</dbReference>
<accession>A0A0C9YG16</accession>
<keyword evidence="3" id="KW-1185">Reference proteome</keyword>
<sequence>MSDYSPAELIDWTTVVDDDLMPSAADSMDVEIAKIDEQARRQRERVLARRRQEEEDRRRKEEEDEHRRKEEEEQRRKEEVDARRQEEEKEAETRRLAEEAEKEVRVRAEKDAENEAVVAKTISWAPLAGVSTPNINGAFVLIPSKPGTPHHRVSIIRDHPCTLCITTGEPCIDLTDSRSKQCAKCFRQKKGCRLPGEKIQEKRKDPQLSPCAGEKRKRVKVVGEDDHPGFVSTSMPIVRPSAGAMGTSATAVPDSVARVLDQRLCEIASLLRNLVGQVKQSADPEEKGWSLEVDQFAVDKRDGDADEADADGEDNTDLGGATAN</sequence>
<reference evidence="2 3" key="1">
    <citation type="submission" date="2014-04" db="EMBL/GenBank/DDBJ databases">
        <authorList>
            <consortium name="DOE Joint Genome Institute"/>
            <person name="Kuo A."/>
            <person name="Kohler A."/>
            <person name="Costa M.D."/>
            <person name="Nagy L.G."/>
            <person name="Floudas D."/>
            <person name="Copeland A."/>
            <person name="Barry K.W."/>
            <person name="Cichocki N."/>
            <person name="Veneault-Fourrey C."/>
            <person name="LaButti K."/>
            <person name="Lindquist E.A."/>
            <person name="Lipzen A."/>
            <person name="Lundell T."/>
            <person name="Morin E."/>
            <person name="Murat C."/>
            <person name="Sun H."/>
            <person name="Tunlid A."/>
            <person name="Henrissat B."/>
            <person name="Grigoriev I.V."/>
            <person name="Hibbett D.S."/>
            <person name="Martin F."/>
            <person name="Nordberg H.P."/>
            <person name="Cantor M.N."/>
            <person name="Hua S.X."/>
        </authorList>
    </citation>
    <scope>NUCLEOTIDE SEQUENCE [LARGE SCALE GENOMIC DNA]</scope>
    <source>
        <strain evidence="2 3">441</strain>
    </source>
</reference>
<dbReference type="Proteomes" id="UP000054018">
    <property type="component" value="Unassembled WGS sequence"/>
</dbReference>